<proteinExistence type="predicted"/>
<gene>
    <name evidence="1" type="ORF">EV139_2035</name>
</gene>
<dbReference type="RefSeq" id="WP_130454214.1">
    <property type="nucleotide sequence ID" value="NZ_QYAG01000001.1"/>
</dbReference>
<accession>A0A4Q7TUK6</accession>
<dbReference type="EMBL" id="SHKI01000005">
    <property type="protein sequence ID" value="RZT64615.1"/>
    <property type="molecule type" value="Genomic_DNA"/>
</dbReference>
<reference evidence="1 2" key="1">
    <citation type="journal article" date="2015" name="Stand. Genomic Sci.">
        <title>Genomic Encyclopedia of Bacterial and Archaeal Type Strains, Phase III: the genomes of soil and plant-associated and newly described type strains.</title>
        <authorList>
            <person name="Whitman W.B."/>
            <person name="Woyke T."/>
            <person name="Klenk H.P."/>
            <person name="Zhou Y."/>
            <person name="Lilburn T.G."/>
            <person name="Beck B.J."/>
            <person name="De Vos P."/>
            <person name="Vandamme P."/>
            <person name="Eisen J.A."/>
            <person name="Garrity G."/>
            <person name="Hugenholtz P."/>
            <person name="Kyrpides N.C."/>
        </authorList>
    </citation>
    <scope>NUCLEOTIDE SEQUENCE [LARGE SCALE GENOMIC DNA]</scope>
    <source>
        <strain evidence="1 2">RF6</strain>
    </source>
</reference>
<evidence type="ECO:0000313" key="1">
    <source>
        <dbReference type="EMBL" id="RZT64615.1"/>
    </source>
</evidence>
<dbReference type="AlphaFoldDB" id="A0A4Q7TUK6"/>
<keyword evidence="2" id="KW-1185">Reference proteome</keyword>
<dbReference type="Proteomes" id="UP000291832">
    <property type="component" value="Unassembled WGS sequence"/>
</dbReference>
<comment type="caution">
    <text evidence="1">The sequence shown here is derived from an EMBL/GenBank/DDBJ whole genome shotgun (WGS) entry which is preliminary data.</text>
</comment>
<protein>
    <submittedName>
        <fullName evidence="1">Uncharacterized protein</fullName>
    </submittedName>
</protein>
<name>A0A4Q7TUK6_9MICO</name>
<organism evidence="1 2">
    <name type="scientific">Leucobacter luti</name>
    <dbReference type="NCBI Taxonomy" id="340320"/>
    <lineage>
        <taxon>Bacteria</taxon>
        <taxon>Bacillati</taxon>
        <taxon>Actinomycetota</taxon>
        <taxon>Actinomycetes</taxon>
        <taxon>Micrococcales</taxon>
        <taxon>Microbacteriaceae</taxon>
        <taxon>Leucobacter</taxon>
    </lineage>
</organism>
<sequence>MATEQFAGPVDYLVFVFDEHADLGPGLSAMLDRVEQGIIEILDIELIGVDETGAPGRLELTDLGGVTGINLSTFDGAASSLLDADDLASIAAELQRGQVALAVVYEDRSLAVAAGAWAAAGGVELFSGGIAIEDLERALNEGNQS</sequence>
<dbReference type="OrthoDB" id="1779644at2"/>
<evidence type="ECO:0000313" key="2">
    <source>
        <dbReference type="Proteomes" id="UP000291832"/>
    </source>
</evidence>